<reference evidence="1 2" key="1">
    <citation type="submission" date="2021-09" db="EMBL/GenBank/DDBJ databases">
        <title>Genomic insights and catalytic innovation underlie evolution of tropane alkaloids biosynthesis.</title>
        <authorList>
            <person name="Wang Y.-J."/>
            <person name="Tian T."/>
            <person name="Huang J.-P."/>
            <person name="Huang S.-X."/>
        </authorList>
    </citation>
    <scope>NUCLEOTIDE SEQUENCE [LARGE SCALE GENOMIC DNA]</scope>
    <source>
        <strain evidence="1">KIB-2018</strain>
        <tissue evidence="1">Leaf</tissue>
    </source>
</reference>
<sequence length="59" mass="7077">MVWDLWWWRGSGKTLQLVDGYQSQALHIGYSDFIKDRKLRTSFHAYAKLTVDVQRYNNI</sequence>
<dbReference type="AlphaFoldDB" id="A0AAV8S575"/>
<accession>A0AAV8S575</accession>
<comment type="caution">
    <text evidence="1">The sequence shown here is derived from an EMBL/GenBank/DDBJ whole genome shotgun (WGS) entry which is preliminary data.</text>
</comment>
<organism evidence="1 2">
    <name type="scientific">Erythroxylum novogranatense</name>
    <dbReference type="NCBI Taxonomy" id="1862640"/>
    <lineage>
        <taxon>Eukaryota</taxon>
        <taxon>Viridiplantae</taxon>
        <taxon>Streptophyta</taxon>
        <taxon>Embryophyta</taxon>
        <taxon>Tracheophyta</taxon>
        <taxon>Spermatophyta</taxon>
        <taxon>Magnoliopsida</taxon>
        <taxon>eudicotyledons</taxon>
        <taxon>Gunneridae</taxon>
        <taxon>Pentapetalae</taxon>
        <taxon>rosids</taxon>
        <taxon>fabids</taxon>
        <taxon>Malpighiales</taxon>
        <taxon>Erythroxylaceae</taxon>
        <taxon>Erythroxylum</taxon>
    </lineage>
</organism>
<proteinExistence type="predicted"/>
<keyword evidence="2" id="KW-1185">Reference proteome</keyword>
<protein>
    <submittedName>
        <fullName evidence="1">Uncharacterized protein</fullName>
    </submittedName>
</protein>
<gene>
    <name evidence="1" type="ORF">K2173_019629</name>
</gene>
<name>A0AAV8S575_9ROSI</name>
<dbReference type="EMBL" id="JAIWQS010000213">
    <property type="protein sequence ID" value="KAJ8747239.1"/>
    <property type="molecule type" value="Genomic_DNA"/>
</dbReference>
<dbReference type="Proteomes" id="UP001159364">
    <property type="component" value="Unassembled WGS sequence"/>
</dbReference>
<evidence type="ECO:0000313" key="2">
    <source>
        <dbReference type="Proteomes" id="UP001159364"/>
    </source>
</evidence>
<evidence type="ECO:0000313" key="1">
    <source>
        <dbReference type="EMBL" id="KAJ8747239.1"/>
    </source>
</evidence>